<dbReference type="Proteomes" id="UP000245119">
    <property type="component" value="Linkage Group LG12"/>
</dbReference>
<dbReference type="SUPFAM" id="SSF56300">
    <property type="entry name" value="Metallo-dependent phosphatases"/>
    <property type="match status" value="1"/>
</dbReference>
<evidence type="ECO:0000313" key="5">
    <source>
        <dbReference type="Proteomes" id="UP000245119"/>
    </source>
</evidence>
<feature type="domain" description="Calcineurin-like phosphoesterase" evidence="2">
    <location>
        <begin position="7"/>
        <end position="143"/>
    </location>
</feature>
<protein>
    <recommendedName>
        <fullName evidence="6">Calcineurin-like phosphoesterase domain-containing protein</fullName>
    </recommendedName>
</protein>
<dbReference type="PANTHER" id="PTHR45867:SF3">
    <property type="entry name" value="ACID PHOSPHATASE TYPE 7"/>
    <property type="match status" value="1"/>
</dbReference>
<keyword evidence="1" id="KW-0325">Glycoprotein</keyword>
<dbReference type="Pfam" id="PF14008">
    <property type="entry name" value="Metallophos_C"/>
    <property type="match status" value="1"/>
</dbReference>
<accession>A0A2T7NIE1</accession>
<dbReference type="GO" id="GO:0016787">
    <property type="term" value="F:hydrolase activity"/>
    <property type="evidence" value="ECO:0007669"/>
    <property type="project" value="InterPro"/>
</dbReference>
<proteinExistence type="predicted"/>
<name>A0A2T7NIE1_POMCA</name>
<comment type="caution">
    <text evidence="4">The sequence shown here is derived from an EMBL/GenBank/DDBJ whole genome shotgun (WGS) entry which is preliminary data.</text>
</comment>
<evidence type="ECO:0000259" key="2">
    <source>
        <dbReference type="Pfam" id="PF00149"/>
    </source>
</evidence>
<evidence type="ECO:0000259" key="3">
    <source>
        <dbReference type="Pfam" id="PF14008"/>
    </source>
</evidence>
<dbReference type="InterPro" id="IPR041792">
    <property type="entry name" value="MPP_PAP"/>
</dbReference>
<sequence>MESLQLVAARVPYMTSPGNHEGQFNFAAYLNWLPMPVRQSGSDSPFWFSFDYLGVHVLAFSTEHDFSPNSTQHRWIVQDLAKANQNRERVPWVVVMGHRPLYCSSIVCWERCQDEAPRYRSYLEDVLNQQRVDVVIAGHNHQYERSYPVYQEKATQKNYTNPQAPVYIVNGAAGNPEFNDPTFMPDVEWRANYQVTMSTGFLLMTPSATQLNFAYVMSDKNDIVDSFVIVRDRAWKNHQQNSST</sequence>
<keyword evidence="5" id="KW-1185">Reference proteome</keyword>
<dbReference type="Gene3D" id="3.60.21.10">
    <property type="match status" value="1"/>
</dbReference>
<dbReference type="AlphaFoldDB" id="A0A2T7NIE1"/>
<dbReference type="OrthoDB" id="45007at2759"/>
<organism evidence="4 5">
    <name type="scientific">Pomacea canaliculata</name>
    <name type="common">Golden apple snail</name>
    <dbReference type="NCBI Taxonomy" id="400727"/>
    <lineage>
        <taxon>Eukaryota</taxon>
        <taxon>Metazoa</taxon>
        <taxon>Spiralia</taxon>
        <taxon>Lophotrochozoa</taxon>
        <taxon>Mollusca</taxon>
        <taxon>Gastropoda</taxon>
        <taxon>Caenogastropoda</taxon>
        <taxon>Architaenioglossa</taxon>
        <taxon>Ampullarioidea</taxon>
        <taxon>Ampullariidae</taxon>
        <taxon>Pomacea</taxon>
    </lineage>
</organism>
<dbReference type="InterPro" id="IPR025733">
    <property type="entry name" value="PAPs_C"/>
</dbReference>
<gene>
    <name evidence="4" type="ORF">C0Q70_19088</name>
</gene>
<evidence type="ECO:0000256" key="1">
    <source>
        <dbReference type="ARBA" id="ARBA00023180"/>
    </source>
</evidence>
<reference evidence="4 5" key="1">
    <citation type="submission" date="2018-04" db="EMBL/GenBank/DDBJ databases">
        <title>The genome of golden apple snail Pomacea canaliculata provides insight into stress tolerance and invasive adaptation.</title>
        <authorList>
            <person name="Liu C."/>
            <person name="Liu B."/>
            <person name="Ren Y."/>
            <person name="Zhang Y."/>
            <person name="Wang H."/>
            <person name="Li S."/>
            <person name="Jiang F."/>
            <person name="Yin L."/>
            <person name="Zhang G."/>
            <person name="Qian W."/>
            <person name="Fan W."/>
        </authorList>
    </citation>
    <scope>NUCLEOTIDE SEQUENCE [LARGE SCALE GENOMIC DNA]</scope>
    <source>
        <strain evidence="4">SZHN2017</strain>
        <tissue evidence="4">Muscle</tissue>
    </source>
</reference>
<dbReference type="Pfam" id="PF00149">
    <property type="entry name" value="Metallophos"/>
    <property type="match status" value="1"/>
</dbReference>
<feature type="domain" description="Purple acid phosphatase C-terminal" evidence="3">
    <location>
        <begin position="164"/>
        <end position="226"/>
    </location>
</feature>
<dbReference type="CDD" id="cd00839">
    <property type="entry name" value="MPP_PAPs"/>
    <property type="match status" value="1"/>
</dbReference>
<dbReference type="PANTHER" id="PTHR45867">
    <property type="entry name" value="PURPLE ACID PHOSPHATASE"/>
    <property type="match status" value="1"/>
</dbReference>
<evidence type="ECO:0000313" key="4">
    <source>
        <dbReference type="EMBL" id="PVD20925.1"/>
    </source>
</evidence>
<evidence type="ECO:0008006" key="6">
    <source>
        <dbReference type="Google" id="ProtNLM"/>
    </source>
</evidence>
<dbReference type="EMBL" id="PZQS01000012">
    <property type="protein sequence ID" value="PVD20925.1"/>
    <property type="molecule type" value="Genomic_DNA"/>
</dbReference>
<dbReference type="InterPro" id="IPR029052">
    <property type="entry name" value="Metallo-depent_PP-like"/>
</dbReference>
<dbReference type="InterPro" id="IPR004843">
    <property type="entry name" value="Calcineurin-like_PHP"/>
</dbReference>